<evidence type="ECO:0000313" key="1">
    <source>
        <dbReference type="EMBL" id="TKC41515.1"/>
    </source>
</evidence>
<name>A0A4U1EXD8_MONMO</name>
<dbReference type="EMBL" id="RWIC01000633">
    <property type="protein sequence ID" value="TKC41515.1"/>
    <property type="molecule type" value="Genomic_DNA"/>
</dbReference>
<dbReference type="Gene3D" id="3.40.30.10">
    <property type="entry name" value="Glutaredoxin"/>
    <property type="match status" value="1"/>
</dbReference>
<gene>
    <name evidence="1" type="ORF">EI555_002952</name>
</gene>
<sequence>SVLRVPSSAHPLAGEEAVSLGSLRAKALLTENVASLGGKTVPDHTQMNELQRRHLGGPGPGRARLPEQAVWATGAQGGAGVPAALSLPHENAKNEEMLKGLRYVQPDGGLELDLRLLAKGEGNGVQVHRLFASARRYARTRRRLELPEAPGGPGLCAVHTYSRRFLTLDLEAAIEALLPQGPPQCPGRPSYPCCLAVTALLSGDLIREGVSPKPAWRNA</sequence>
<evidence type="ECO:0000313" key="2">
    <source>
        <dbReference type="Proteomes" id="UP000308365"/>
    </source>
</evidence>
<dbReference type="Proteomes" id="UP000308365">
    <property type="component" value="Unassembled WGS sequence"/>
</dbReference>
<proteinExistence type="predicted"/>
<comment type="caution">
    <text evidence="1">The sequence shown here is derived from an EMBL/GenBank/DDBJ whole genome shotgun (WGS) entry which is preliminary data.</text>
</comment>
<protein>
    <submittedName>
        <fullName evidence="1">Uncharacterized protein</fullName>
    </submittedName>
</protein>
<accession>A0A4U1EXD8</accession>
<reference evidence="2" key="1">
    <citation type="journal article" date="2019" name="IScience">
        <title>Narwhal Genome Reveals Long-Term Low Genetic Diversity despite Current Large Abundance Size.</title>
        <authorList>
            <person name="Westbury M.V."/>
            <person name="Petersen B."/>
            <person name="Garde E."/>
            <person name="Heide-Jorgensen M.P."/>
            <person name="Lorenzen E.D."/>
        </authorList>
    </citation>
    <scope>NUCLEOTIDE SEQUENCE [LARGE SCALE GENOMIC DNA]</scope>
</reference>
<feature type="non-terminal residue" evidence="1">
    <location>
        <position position="1"/>
    </location>
</feature>
<dbReference type="AlphaFoldDB" id="A0A4U1EXD8"/>
<organism evidence="1 2">
    <name type="scientific">Monodon monoceros</name>
    <name type="common">Narwhal</name>
    <name type="synonym">Ceratodon monodon</name>
    <dbReference type="NCBI Taxonomy" id="40151"/>
    <lineage>
        <taxon>Eukaryota</taxon>
        <taxon>Metazoa</taxon>
        <taxon>Chordata</taxon>
        <taxon>Craniata</taxon>
        <taxon>Vertebrata</taxon>
        <taxon>Euteleostomi</taxon>
        <taxon>Mammalia</taxon>
        <taxon>Eutheria</taxon>
        <taxon>Laurasiatheria</taxon>
        <taxon>Artiodactyla</taxon>
        <taxon>Whippomorpha</taxon>
        <taxon>Cetacea</taxon>
        <taxon>Odontoceti</taxon>
        <taxon>Monodontidae</taxon>
        <taxon>Monodon</taxon>
    </lineage>
</organism>